<proteinExistence type="predicted"/>
<protein>
    <submittedName>
        <fullName evidence="1">Uncharacterized protein</fullName>
    </submittedName>
</protein>
<gene>
    <name evidence="1" type="ORF">MiYa_04598</name>
</gene>
<organism evidence="1 2">
    <name type="scientific">Microcystis aeruginosa NIES-2519</name>
    <dbReference type="NCBI Taxonomy" id="2303981"/>
    <lineage>
        <taxon>Bacteria</taxon>
        <taxon>Bacillati</taxon>
        <taxon>Cyanobacteriota</taxon>
        <taxon>Cyanophyceae</taxon>
        <taxon>Oscillatoriophycideae</taxon>
        <taxon>Chroococcales</taxon>
        <taxon>Microcystaceae</taxon>
        <taxon>Microcystis</taxon>
    </lineage>
</organism>
<dbReference type="Proteomes" id="UP000323569">
    <property type="component" value="Unassembled WGS sequence"/>
</dbReference>
<accession>A0A5A5RDW3</accession>
<evidence type="ECO:0000313" key="2">
    <source>
        <dbReference type="Proteomes" id="UP000323569"/>
    </source>
</evidence>
<name>A0A5A5RDW3_MICAE</name>
<dbReference type="AlphaFoldDB" id="A0A5A5RDW3"/>
<comment type="caution">
    <text evidence="1">The sequence shown here is derived from an EMBL/GenBank/DDBJ whole genome shotgun (WGS) entry which is preliminary data.</text>
</comment>
<dbReference type="EMBL" id="BHVO01000177">
    <property type="protein sequence ID" value="GCA73039.1"/>
    <property type="molecule type" value="Genomic_DNA"/>
</dbReference>
<evidence type="ECO:0000313" key="1">
    <source>
        <dbReference type="EMBL" id="GCA73039.1"/>
    </source>
</evidence>
<reference evidence="1 2" key="1">
    <citation type="submission" date="2018-09" db="EMBL/GenBank/DDBJ databases">
        <title>Evolutionary history of phycoerythrin pigmentation in the water bloom-forming cyanobacterium Microcystis aeruginosa.</title>
        <authorList>
            <person name="Tanabe Y."/>
            <person name="Tanabe Y."/>
            <person name="Yamaguchi H."/>
        </authorList>
    </citation>
    <scope>NUCLEOTIDE SEQUENCE [LARGE SCALE GENOMIC DNA]</scope>
    <source>
        <strain evidence="1 2">NIES-2519</strain>
    </source>
</reference>
<sequence>MLTLGKQSALVSSFGINITGRLADIMRRFVYILRLPGKRYQLKVFQY</sequence>